<reference evidence="5" key="1">
    <citation type="journal article" date="2020" name="mSystems">
        <title>Genome- and Community-Level Interaction Insights into Carbon Utilization and Element Cycling Functions of Hydrothermarchaeota in Hydrothermal Sediment.</title>
        <authorList>
            <person name="Zhou Z."/>
            <person name="Liu Y."/>
            <person name="Xu W."/>
            <person name="Pan J."/>
            <person name="Luo Z.H."/>
            <person name="Li M."/>
        </authorList>
    </citation>
    <scope>NUCLEOTIDE SEQUENCE [LARGE SCALE GENOMIC DNA]</scope>
    <source>
        <strain evidence="5">HyVt-570</strain>
    </source>
</reference>
<evidence type="ECO:0000259" key="3">
    <source>
        <dbReference type="SMART" id="SM00382"/>
    </source>
</evidence>
<sequence length="889" mass="99687">MDQVSQAVEVRLLGPPEACTGGSCVPLKSRRRAALLGYLALEGPVERAVLADLLWDSLRAPANLRVELHRIEQRFPGIVEKRGTRLSLRASSDVRRFERALEREAYEEAIAIYRGRLLEGVHIQGAPAFADWLLITRDRLEERYLDALTARADRLAGADARAALALYREVVARDPLREAASQAVMRLYAQMGEVHKALEFYEEYAAFLERELQLPPVQTTRLLAEELRTGKARVRRWKRPLLAGRTREMERMIRAWGEGRHVILTGEPGIGKTRLLHELARSLGRRPLLLRGRPEDHAVPLATAARGLRTVLGEREPPEDWVRAELARLLPELGQPPQGSSLQRFVAAIGELLRPFDEDGWFWGVDDLQFFDEASLELLTQLRSLGLERPLAVAYRSGTLGPQARGWIQSLVERQGAEVVELGPLEPAELARMLPLKSPPARDRLEALHRYTGGNPFFVVQLIETHPDEDPTTKADFSPKLSERLYTLLRQRIAALSPRARSLLRLAAVAGEAYTPRLAAAVMKISALEVAEAADAIEYQGLFRRGRLAHDLVREAVLRDLDPETVRALHAQVAERIEAEAPPGLAAAHYEAAGLPERAVHLRLRAAEGAIQGFAYREAFEQFHRAFELAEGEARDRLIAETLIARYRIGVAVGDWERLERELDLTEAAARTLGDAYTLKNVQVGRVDLSFRRLDLDRTVELGRALLAEGGLTADQEAMATYALAQALFFRDPDTHPEAARLCERAVELTDESWYMWGWPFTTLALCCIKEGDLDAAERMCARAREHFDVQSDLAGLAAVERTRALVAWWRGEREAATRAIEAALELARKADYRTILFMVLDTAVGLYRSQGDEPRAAELAAEARRRGFRLELGDLRRLQLTPPSRPLK</sequence>
<comment type="caution">
    <text evidence="5">The sequence shown here is derived from an EMBL/GenBank/DDBJ whole genome shotgun (WGS) entry which is preliminary data.</text>
</comment>
<proteinExistence type="predicted"/>
<dbReference type="InterPro" id="IPR036388">
    <property type="entry name" value="WH-like_DNA-bd_sf"/>
</dbReference>
<dbReference type="InterPro" id="IPR041664">
    <property type="entry name" value="AAA_16"/>
</dbReference>
<dbReference type="InterPro" id="IPR005158">
    <property type="entry name" value="BTAD"/>
</dbReference>
<dbReference type="SMART" id="SM00382">
    <property type="entry name" value="AAA"/>
    <property type="match status" value="1"/>
</dbReference>
<dbReference type="InterPro" id="IPR027417">
    <property type="entry name" value="P-loop_NTPase"/>
</dbReference>
<dbReference type="SUPFAM" id="SSF48452">
    <property type="entry name" value="TPR-like"/>
    <property type="match status" value="2"/>
</dbReference>
<evidence type="ECO:0000313" key="5">
    <source>
        <dbReference type="EMBL" id="HGY08477.1"/>
    </source>
</evidence>
<dbReference type="Gene3D" id="1.25.40.10">
    <property type="entry name" value="Tetratricopeptide repeat domain"/>
    <property type="match status" value="2"/>
</dbReference>
<dbReference type="PANTHER" id="PTHR16305">
    <property type="entry name" value="TESTICULAR SOLUBLE ADENYLYL CYCLASE"/>
    <property type="match status" value="1"/>
</dbReference>
<dbReference type="PANTHER" id="PTHR16305:SF28">
    <property type="entry name" value="GUANYLATE CYCLASE DOMAIN-CONTAINING PROTEIN"/>
    <property type="match status" value="1"/>
</dbReference>
<keyword evidence="1" id="KW-0547">Nucleotide-binding</keyword>
<organism evidence="5">
    <name type="scientific">Oceanithermus profundus</name>
    <dbReference type="NCBI Taxonomy" id="187137"/>
    <lineage>
        <taxon>Bacteria</taxon>
        <taxon>Thermotogati</taxon>
        <taxon>Deinococcota</taxon>
        <taxon>Deinococci</taxon>
        <taxon>Thermales</taxon>
        <taxon>Thermaceae</taxon>
        <taxon>Oceanithermus</taxon>
    </lineage>
</organism>
<keyword evidence="2" id="KW-0067">ATP-binding</keyword>
<feature type="domain" description="Bacterial transcriptional activator" evidence="4">
    <location>
        <begin position="92"/>
        <end position="228"/>
    </location>
</feature>
<dbReference type="EMBL" id="DRPZ01000008">
    <property type="protein sequence ID" value="HGY08477.1"/>
    <property type="molecule type" value="Genomic_DNA"/>
</dbReference>
<feature type="domain" description="AAA+ ATPase" evidence="3">
    <location>
        <begin position="258"/>
        <end position="499"/>
    </location>
</feature>
<name>A0A7C4ZF44_9DEIN</name>
<evidence type="ECO:0008006" key="6">
    <source>
        <dbReference type="Google" id="ProtNLM"/>
    </source>
</evidence>
<dbReference type="GO" id="GO:0005737">
    <property type="term" value="C:cytoplasm"/>
    <property type="evidence" value="ECO:0007669"/>
    <property type="project" value="TreeGrafter"/>
</dbReference>
<dbReference type="Pfam" id="PF13191">
    <property type="entry name" value="AAA_16"/>
    <property type="match status" value="1"/>
</dbReference>
<dbReference type="Gene3D" id="1.10.10.10">
    <property type="entry name" value="Winged helix-like DNA-binding domain superfamily/Winged helix DNA-binding domain"/>
    <property type="match status" value="1"/>
</dbReference>
<accession>A0A7C4ZF44</accession>
<dbReference type="Proteomes" id="UP000885759">
    <property type="component" value="Unassembled WGS sequence"/>
</dbReference>
<gene>
    <name evidence="5" type="ORF">ENK37_00250</name>
</gene>
<evidence type="ECO:0000256" key="1">
    <source>
        <dbReference type="ARBA" id="ARBA00022741"/>
    </source>
</evidence>
<protein>
    <recommendedName>
        <fullName evidence="6">Bacterial transcriptional activator domain-containing protein</fullName>
    </recommendedName>
</protein>
<dbReference type="SUPFAM" id="SSF52540">
    <property type="entry name" value="P-loop containing nucleoside triphosphate hydrolases"/>
    <property type="match status" value="1"/>
</dbReference>
<dbReference type="SMART" id="SM01043">
    <property type="entry name" value="BTAD"/>
    <property type="match status" value="1"/>
</dbReference>
<dbReference type="InterPro" id="IPR003593">
    <property type="entry name" value="AAA+_ATPase"/>
</dbReference>
<dbReference type="GO" id="GO:0005524">
    <property type="term" value="F:ATP binding"/>
    <property type="evidence" value="ECO:0007669"/>
    <property type="project" value="UniProtKB-KW"/>
</dbReference>
<dbReference type="AlphaFoldDB" id="A0A7C4ZF44"/>
<dbReference type="GO" id="GO:0004016">
    <property type="term" value="F:adenylate cyclase activity"/>
    <property type="evidence" value="ECO:0007669"/>
    <property type="project" value="TreeGrafter"/>
</dbReference>
<dbReference type="Pfam" id="PF03704">
    <property type="entry name" value="BTAD"/>
    <property type="match status" value="1"/>
</dbReference>
<evidence type="ECO:0000256" key="2">
    <source>
        <dbReference type="ARBA" id="ARBA00022840"/>
    </source>
</evidence>
<evidence type="ECO:0000259" key="4">
    <source>
        <dbReference type="SMART" id="SM01043"/>
    </source>
</evidence>
<dbReference type="InterPro" id="IPR011990">
    <property type="entry name" value="TPR-like_helical_dom_sf"/>
</dbReference>